<dbReference type="AlphaFoldDB" id="A0A2N7S6L8"/>
<dbReference type="Gene3D" id="3.90.1200.10">
    <property type="match status" value="1"/>
</dbReference>
<evidence type="ECO:0000313" key="3">
    <source>
        <dbReference type="Proteomes" id="UP000235739"/>
    </source>
</evidence>
<reference evidence="2 3" key="1">
    <citation type="journal article" date="2017" name="Elife">
        <title>Extensive horizontal gene transfer in cheese-associated bacteria.</title>
        <authorList>
            <person name="Bonham K.S."/>
            <person name="Wolfe B.E."/>
            <person name="Dutton R.J."/>
        </authorList>
    </citation>
    <scope>NUCLEOTIDE SEQUENCE [LARGE SCALE GENOMIC DNA]</scope>
    <source>
        <strain evidence="2 3">JB182</strain>
    </source>
</reference>
<dbReference type="InterPro" id="IPR011009">
    <property type="entry name" value="Kinase-like_dom_sf"/>
</dbReference>
<proteinExistence type="predicted"/>
<evidence type="ECO:0000259" key="1">
    <source>
        <dbReference type="Pfam" id="PF01636"/>
    </source>
</evidence>
<feature type="domain" description="Aminoglycoside phosphotransferase" evidence="1">
    <location>
        <begin position="17"/>
        <end position="70"/>
    </location>
</feature>
<dbReference type="Proteomes" id="UP000235739">
    <property type="component" value="Unassembled WGS sequence"/>
</dbReference>
<dbReference type="InterPro" id="IPR002575">
    <property type="entry name" value="Aminoglycoside_PTrfase"/>
</dbReference>
<organism evidence="2 3">
    <name type="scientific">Glutamicibacter arilaitensis</name>
    <dbReference type="NCBI Taxonomy" id="256701"/>
    <lineage>
        <taxon>Bacteria</taxon>
        <taxon>Bacillati</taxon>
        <taxon>Actinomycetota</taxon>
        <taxon>Actinomycetes</taxon>
        <taxon>Micrococcales</taxon>
        <taxon>Micrococcaceae</taxon>
        <taxon>Glutamicibacter</taxon>
    </lineage>
</organism>
<dbReference type="RefSeq" id="WP_102598232.1">
    <property type="nucleotide sequence ID" value="NZ_JBQDKG010000085.1"/>
</dbReference>
<dbReference type="SUPFAM" id="SSF56112">
    <property type="entry name" value="Protein kinase-like (PK-like)"/>
    <property type="match status" value="1"/>
</dbReference>
<gene>
    <name evidence="2" type="ORF">CIK84_09705</name>
</gene>
<protein>
    <recommendedName>
        <fullName evidence="1">Aminoglycoside phosphotransferase domain-containing protein</fullName>
    </recommendedName>
</protein>
<dbReference type="Pfam" id="PF01636">
    <property type="entry name" value="APH"/>
    <property type="match status" value="1"/>
</dbReference>
<comment type="caution">
    <text evidence="2">The sequence shown here is derived from an EMBL/GenBank/DDBJ whole genome shotgun (WGS) entry which is preliminary data.</text>
</comment>
<name>A0A2N7S6L8_9MICC</name>
<dbReference type="EMBL" id="PNQX01000001">
    <property type="protein sequence ID" value="PMQ21776.1"/>
    <property type="molecule type" value="Genomic_DNA"/>
</dbReference>
<sequence length="95" mass="10380">MGALHSAVQRRSLVSKAQAILESLPLLGMQILHGDFASPNLLMSKEKVAAVIDFQPPAPQYLVWEIARIGCDPHTIMADGDWLTGLARLLGAYRQ</sequence>
<evidence type="ECO:0000313" key="2">
    <source>
        <dbReference type="EMBL" id="PMQ21776.1"/>
    </source>
</evidence>
<accession>A0A2N7S6L8</accession>